<keyword evidence="6" id="KW-0106">Calcium</keyword>
<dbReference type="SUPFAM" id="SSF53649">
    <property type="entry name" value="Alkaline phosphatase-like"/>
    <property type="match status" value="1"/>
</dbReference>
<dbReference type="Gene3D" id="3.40.720.10">
    <property type="entry name" value="Alkaline Phosphatase, subunit A"/>
    <property type="match status" value="1"/>
</dbReference>
<comment type="caution">
    <text evidence="8">The sequence shown here is derived from an EMBL/GenBank/DDBJ whole genome shotgun (WGS) entry which is preliminary data.</text>
</comment>
<keyword evidence="8" id="KW-0808">Transferase</keyword>
<dbReference type="AlphaFoldDB" id="A0A6L9E782"/>
<sequence length="481" mass="54484">MNKRQNIAPLIFCILFLLLNCKTEKKDQEELQIENSKPNIVLIVADDMGWYDLGCYGNEFIETPNLDSLAAQGMRFTDGYAAAPLCSPSRASLLTGLHPITVNVTEHIHGNHPPGPNQKLKTPSVDQQLDLEYTTTAEALKEQGYTTAHIGKWHLGGGKFSPQYQGFDLNIAGAWNGLPKSFFYPFFPMGEKPEIQEGYGEGDYLTDVLTDKAVSYIEEKKDTVFFLNLNFYSPHVPIEGKAKLVEKYRRKRGNDEENIMPNIHYAAMIESIDQNVGRVMQTLEELNLAENTLIIFTSDNGGLSVEEVPAFARHTPPTDNGRLREGKGYLYEGGIREPFIVRWPAMIGPEQENSTPVIGQDLFNTFMELSGSHQRTEDGKSLLPIFKGEKLEERPLVWHLPHYSPQREQPVSAYRDGHWKLLHFYEDDSYELYNLAMDLGETEDLADTRPEKLELMKTEMNALLEKMGAKFPEPNPNYTGN</sequence>
<evidence type="ECO:0000256" key="4">
    <source>
        <dbReference type="ARBA" id="ARBA00022729"/>
    </source>
</evidence>
<keyword evidence="5 8" id="KW-0378">Hydrolase</keyword>
<dbReference type="GO" id="GO:0016740">
    <property type="term" value="F:transferase activity"/>
    <property type="evidence" value="ECO:0007669"/>
    <property type="project" value="UniProtKB-KW"/>
</dbReference>
<dbReference type="Gene3D" id="3.30.1120.10">
    <property type="match status" value="1"/>
</dbReference>
<dbReference type="Proteomes" id="UP000475249">
    <property type="component" value="Unassembled WGS sequence"/>
</dbReference>
<protein>
    <submittedName>
        <fullName evidence="8">Sulfatase-like hydrolase/transferase</fullName>
    </submittedName>
</protein>
<keyword evidence="3" id="KW-0479">Metal-binding</keyword>
<evidence type="ECO:0000313" key="8">
    <source>
        <dbReference type="EMBL" id="NAS10540.1"/>
    </source>
</evidence>
<evidence type="ECO:0000256" key="5">
    <source>
        <dbReference type="ARBA" id="ARBA00022801"/>
    </source>
</evidence>
<proteinExistence type="inferred from homology"/>
<comment type="cofactor">
    <cofactor evidence="1">
        <name>Ca(2+)</name>
        <dbReference type="ChEBI" id="CHEBI:29108"/>
    </cofactor>
</comment>
<evidence type="ECO:0000259" key="7">
    <source>
        <dbReference type="Pfam" id="PF00884"/>
    </source>
</evidence>
<dbReference type="EMBL" id="WXYO01000001">
    <property type="protein sequence ID" value="NAS10540.1"/>
    <property type="molecule type" value="Genomic_DNA"/>
</dbReference>
<dbReference type="PROSITE" id="PS00149">
    <property type="entry name" value="SULFATASE_2"/>
    <property type="match status" value="1"/>
</dbReference>
<accession>A0A6L9E782</accession>
<dbReference type="CDD" id="cd16144">
    <property type="entry name" value="ARS_like"/>
    <property type="match status" value="1"/>
</dbReference>
<gene>
    <name evidence="8" type="ORF">GTQ38_00910</name>
</gene>
<dbReference type="PANTHER" id="PTHR42693:SF42">
    <property type="entry name" value="ARYLSULFATASE G"/>
    <property type="match status" value="1"/>
</dbReference>
<reference evidence="8 9" key="1">
    <citation type="submission" date="2020-01" db="EMBL/GenBank/DDBJ databases">
        <title>Bacteria diversity of Porities sp.</title>
        <authorList>
            <person name="Wang G."/>
        </authorList>
    </citation>
    <scope>NUCLEOTIDE SEQUENCE [LARGE SCALE GENOMIC DNA]</scope>
    <source>
        <strain evidence="8 9">R33</strain>
    </source>
</reference>
<feature type="domain" description="Sulfatase N-terminal" evidence="7">
    <location>
        <begin position="38"/>
        <end position="371"/>
    </location>
</feature>
<dbReference type="PANTHER" id="PTHR42693">
    <property type="entry name" value="ARYLSULFATASE FAMILY MEMBER"/>
    <property type="match status" value="1"/>
</dbReference>
<keyword evidence="9" id="KW-1185">Reference proteome</keyword>
<dbReference type="InterPro" id="IPR017850">
    <property type="entry name" value="Alkaline_phosphatase_core_sf"/>
</dbReference>
<dbReference type="Pfam" id="PF00884">
    <property type="entry name" value="Sulfatase"/>
    <property type="match status" value="1"/>
</dbReference>
<dbReference type="PROSITE" id="PS00523">
    <property type="entry name" value="SULFATASE_1"/>
    <property type="match status" value="1"/>
</dbReference>
<comment type="similarity">
    <text evidence="2">Belongs to the sulfatase family.</text>
</comment>
<dbReference type="RefSeq" id="WP_161433343.1">
    <property type="nucleotide sequence ID" value="NZ_WXYO01000001.1"/>
</dbReference>
<organism evidence="8 9">
    <name type="scientific">Poritiphilus flavus</name>
    <dbReference type="NCBI Taxonomy" id="2697053"/>
    <lineage>
        <taxon>Bacteria</taxon>
        <taxon>Pseudomonadati</taxon>
        <taxon>Bacteroidota</taxon>
        <taxon>Flavobacteriia</taxon>
        <taxon>Flavobacteriales</taxon>
        <taxon>Flavobacteriaceae</taxon>
        <taxon>Poritiphilus</taxon>
    </lineage>
</organism>
<name>A0A6L9E782_9FLAO</name>
<evidence type="ECO:0000256" key="2">
    <source>
        <dbReference type="ARBA" id="ARBA00008779"/>
    </source>
</evidence>
<evidence type="ECO:0000313" key="9">
    <source>
        <dbReference type="Proteomes" id="UP000475249"/>
    </source>
</evidence>
<dbReference type="InterPro" id="IPR000917">
    <property type="entry name" value="Sulfatase_N"/>
</dbReference>
<evidence type="ECO:0000256" key="6">
    <source>
        <dbReference type="ARBA" id="ARBA00022837"/>
    </source>
</evidence>
<dbReference type="GO" id="GO:0004065">
    <property type="term" value="F:arylsulfatase activity"/>
    <property type="evidence" value="ECO:0007669"/>
    <property type="project" value="TreeGrafter"/>
</dbReference>
<dbReference type="GO" id="GO:0046872">
    <property type="term" value="F:metal ion binding"/>
    <property type="evidence" value="ECO:0007669"/>
    <property type="project" value="UniProtKB-KW"/>
</dbReference>
<dbReference type="InterPro" id="IPR024607">
    <property type="entry name" value="Sulfatase_CS"/>
</dbReference>
<evidence type="ECO:0000256" key="3">
    <source>
        <dbReference type="ARBA" id="ARBA00022723"/>
    </source>
</evidence>
<keyword evidence="4" id="KW-0732">Signal</keyword>
<evidence type="ECO:0000256" key="1">
    <source>
        <dbReference type="ARBA" id="ARBA00001913"/>
    </source>
</evidence>
<dbReference type="InterPro" id="IPR050738">
    <property type="entry name" value="Sulfatase"/>
</dbReference>